<accession>A0A1W1CC09</accession>
<dbReference type="GO" id="GO:0004040">
    <property type="term" value="F:amidase activity"/>
    <property type="evidence" value="ECO:0007669"/>
    <property type="project" value="InterPro"/>
</dbReference>
<dbReference type="Gene3D" id="1.10.530.10">
    <property type="match status" value="1"/>
</dbReference>
<dbReference type="PANTHER" id="PTHR40572:SF1">
    <property type="entry name" value="PROTEIN BAX"/>
    <property type="match status" value="1"/>
</dbReference>
<sequence length="229" mass="26340">MKLLLLLPLLFAAITTTTLSAKEEHYEASVIPKHMSVAEKKRRFFALLVPPVTRVNRELERQYEAVKKAIENHTDAAKIAALKKKYKAKTDKELLIALKPHPMSITLAQAAMESAWGTSRFFIEANNIFGVWSTNAKQKRVAAGEKRGNRTIWVRKFDSLDDAIRQYYFMLATAPQYKKFRQMNYEGKPVTEIIKGLKEYSERGDAYVKELASMIRYNKLTKYDTKVAK</sequence>
<dbReference type="InterPro" id="IPR002901">
    <property type="entry name" value="MGlyc_endo_b_GlcNAc-like_dom"/>
</dbReference>
<evidence type="ECO:0000313" key="2">
    <source>
        <dbReference type="EMBL" id="SFV63253.1"/>
    </source>
</evidence>
<gene>
    <name evidence="2" type="ORF">MNB_SM-6-1195</name>
</gene>
<dbReference type="Pfam" id="PF01832">
    <property type="entry name" value="Glucosaminidase"/>
    <property type="match status" value="1"/>
</dbReference>
<name>A0A1W1CC09_9ZZZZ</name>
<organism evidence="2">
    <name type="scientific">hydrothermal vent metagenome</name>
    <dbReference type="NCBI Taxonomy" id="652676"/>
    <lineage>
        <taxon>unclassified sequences</taxon>
        <taxon>metagenomes</taxon>
        <taxon>ecological metagenomes</taxon>
    </lineage>
</organism>
<feature type="domain" description="Mannosyl-glycoprotein endo-beta-N-acetylglucosamidase-like" evidence="1">
    <location>
        <begin position="102"/>
        <end position="220"/>
    </location>
</feature>
<dbReference type="InterPro" id="IPR053195">
    <property type="entry name" value="Bax-like"/>
</dbReference>
<dbReference type="AlphaFoldDB" id="A0A1W1CC09"/>
<proteinExistence type="predicted"/>
<protein>
    <submittedName>
        <fullName evidence="2">BAX protein</fullName>
    </submittedName>
</protein>
<evidence type="ECO:0000259" key="1">
    <source>
        <dbReference type="Pfam" id="PF01832"/>
    </source>
</evidence>
<reference evidence="2" key="1">
    <citation type="submission" date="2016-10" db="EMBL/GenBank/DDBJ databases">
        <authorList>
            <person name="de Groot N.N."/>
        </authorList>
    </citation>
    <scope>NUCLEOTIDE SEQUENCE</scope>
</reference>
<dbReference type="PANTHER" id="PTHR40572">
    <property type="entry name" value="PROTEIN BAX"/>
    <property type="match status" value="1"/>
</dbReference>
<dbReference type="EMBL" id="FPHK01000069">
    <property type="protein sequence ID" value="SFV63253.1"/>
    <property type="molecule type" value="Genomic_DNA"/>
</dbReference>